<dbReference type="EMBL" id="LLXL01002886">
    <property type="protein sequence ID" value="PKK59764.1"/>
    <property type="molecule type" value="Genomic_DNA"/>
</dbReference>
<reference evidence="1 2" key="1">
    <citation type="submission" date="2016-04" db="EMBL/GenBank/DDBJ databases">
        <title>Genome analyses suggest a sexual origin of heterokaryosis in a supposedly ancient asexual fungus.</title>
        <authorList>
            <person name="Ropars J."/>
            <person name="Sedzielewska K."/>
            <person name="Noel J."/>
            <person name="Charron P."/>
            <person name="Farinelli L."/>
            <person name="Marton T."/>
            <person name="Kruger M."/>
            <person name="Pelin A."/>
            <person name="Brachmann A."/>
            <person name="Corradi N."/>
        </authorList>
    </citation>
    <scope>NUCLEOTIDE SEQUENCE [LARGE SCALE GENOMIC DNA]</scope>
    <source>
        <strain evidence="1 2">C2</strain>
    </source>
</reference>
<dbReference type="Proteomes" id="UP000233469">
    <property type="component" value="Unassembled WGS sequence"/>
</dbReference>
<sequence length="235" mass="27651">MNSEPNINILLLRYGVSRWIDKINVKWRFASIRGLYITYSSPPIVFGFSDDLQTKEIEVWEYVLKWSLEKNPILLPDPTTCKPNNNILLPRNRIINGIIDSRIVNLNIVSLVSRWIDKIDIKSKYVYARKLYLPHEFKLLLKGSRDGYTPKKIHELCEWKSDGGYVKTKDSFIFSFKNKDSFKDPILSYVKNYDKALCYNSYYGPTFDLILQFLRVNQIQNIFFLGVSNEAMKKR</sequence>
<proteinExistence type="predicted"/>
<accession>A0A2N1MDQ3</accession>
<evidence type="ECO:0008006" key="3">
    <source>
        <dbReference type="Google" id="ProtNLM"/>
    </source>
</evidence>
<name>A0A2N1MDQ3_9GLOM</name>
<dbReference type="VEuPathDB" id="FungiDB:FUN_001035"/>
<evidence type="ECO:0000313" key="2">
    <source>
        <dbReference type="Proteomes" id="UP000233469"/>
    </source>
</evidence>
<gene>
    <name evidence="1" type="ORF">RhiirC2_794349</name>
</gene>
<comment type="caution">
    <text evidence="1">The sequence shown here is derived from an EMBL/GenBank/DDBJ whole genome shotgun (WGS) entry which is preliminary data.</text>
</comment>
<dbReference type="AlphaFoldDB" id="A0A2N1MDQ3"/>
<protein>
    <recommendedName>
        <fullName evidence="3">TLDc domain-containing protein</fullName>
    </recommendedName>
</protein>
<organism evidence="1 2">
    <name type="scientific">Rhizophagus irregularis</name>
    <dbReference type="NCBI Taxonomy" id="588596"/>
    <lineage>
        <taxon>Eukaryota</taxon>
        <taxon>Fungi</taxon>
        <taxon>Fungi incertae sedis</taxon>
        <taxon>Mucoromycota</taxon>
        <taxon>Glomeromycotina</taxon>
        <taxon>Glomeromycetes</taxon>
        <taxon>Glomerales</taxon>
        <taxon>Glomeraceae</taxon>
        <taxon>Rhizophagus</taxon>
    </lineage>
</organism>
<dbReference type="VEuPathDB" id="FungiDB:RhiirA1_470263"/>
<reference evidence="1 2" key="2">
    <citation type="submission" date="2017-10" db="EMBL/GenBank/DDBJ databases">
        <title>Extensive intraspecific genome diversity in a model arbuscular mycorrhizal fungus.</title>
        <authorList>
            <person name="Chen E.C.H."/>
            <person name="Morin E."/>
            <person name="Baudet D."/>
            <person name="Noel J."/>
            <person name="Ndikumana S."/>
            <person name="Charron P."/>
            <person name="St-Onge C."/>
            <person name="Giorgi J."/>
            <person name="Grigoriev I.V."/>
            <person name="Roux C."/>
            <person name="Martin F.M."/>
            <person name="Corradi N."/>
        </authorList>
    </citation>
    <scope>NUCLEOTIDE SEQUENCE [LARGE SCALE GENOMIC DNA]</scope>
    <source>
        <strain evidence="1 2">C2</strain>
    </source>
</reference>
<evidence type="ECO:0000313" key="1">
    <source>
        <dbReference type="EMBL" id="PKK59764.1"/>
    </source>
</evidence>